<evidence type="ECO:0000256" key="9">
    <source>
        <dbReference type="ARBA" id="ARBA00023136"/>
    </source>
</evidence>
<dbReference type="InterPro" id="IPR029481">
    <property type="entry name" value="ABC_trans_N"/>
</dbReference>
<dbReference type="InterPro" id="IPR003439">
    <property type="entry name" value="ABC_transporter-like_ATP-bd"/>
</dbReference>
<dbReference type="InterPro" id="IPR003593">
    <property type="entry name" value="AAA+_ATPase"/>
</dbReference>
<dbReference type="Pfam" id="PF08370">
    <property type="entry name" value="PDR_assoc"/>
    <property type="match status" value="1"/>
</dbReference>
<keyword evidence="4 11" id="KW-0812">Transmembrane</keyword>
<evidence type="ECO:0000256" key="7">
    <source>
        <dbReference type="ARBA" id="ARBA00022840"/>
    </source>
</evidence>
<feature type="transmembrane region" description="Helical" evidence="11">
    <location>
        <begin position="699"/>
        <end position="720"/>
    </location>
</feature>
<dbReference type="CDD" id="cd03232">
    <property type="entry name" value="ABCG_PDR_domain2"/>
    <property type="match status" value="1"/>
</dbReference>
<evidence type="ECO:0000256" key="8">
    <source>
        <dbReference type="ARBA" id="ARBA00022989"/>
    </source>
</evidence>
<accession>A0A8E6YGP7</accession>
<feature type="transmembrane region" description="Helical" evidence="11">
    <location>
        <begin position="843"/>
        <end position="865"/>
    </location>
</feature>
<keyword evidence="3" id="KW-0813">Transport</keyword>
<dbReference type="GO" id="GO:0140359">
    <property type="term" value="F:ABC-type transporter activity"/>
    <property type="evidence" value="ECO:0007669"/>
    <property type="project" value="InterPro"/>
</dbReference>
<keyword evidence="7" id="KW-0067">ATP-binding</keyword>
<feature type="domain" description="ABC transporter" evidence="12">
    <location>
        <begin position="158"/>
        <end position="603"/>
    </location>
</feature>
<evidence type="ECO:0000256" key="4">
    <source>
        <dbReference type="ARBA" id="ARBA00022692"/>
    </source>
</evidence>
<feature type="transmembrane region" description="Helical" evidence="11">
    <location>
        <begin position="1472"/>
        <end position="1496"/>
    </location>
</feature>
<dbReference type="InterPro" id="IPR034003">
    <property type="entry name" value="ABCG_PDR_2"/>
</dbReference>
<feature type="transmembrane region" description="Helical" evidence="11">
    <location>
        <begin position="1533"/>
        <end position="1552"/>
    </location>
</feature>
<keyword evidence="6" id="KW-0547">Nucleotide-binding</keyword>
<feature type="compositionally biased region" description="Basic and acidic residues" evidence="10">
    <location>
        <begin position="971"/>
        <end position="985"/>
    </location>
</feature>
<evidence type="ECO:0000256" key="10">
    <source>
        <dbReference type="SAM" id="MobiDB-lite"/>
    </source>
</evidence>
<comment type="similarity">
    <text evidence="2">Belongs to the ABC transporter superfamily. ABCG family. PDR (TC 3.A.1.205) subfamily.</text>
</comment>
<dbReference type="FunFam" id="3.40.50.300:FF:000059">
    <property type="entry name" value="ABC transporter G family member 40"/>
    <property type="match status" value="1"/>
</dbReference>
<feature type="transmembrane region" description="Helical" evidence="11">
    <location>
        <begin position="1502"/>
        <end position="1521"/>
    </location>
</feature>
<dbReference type="InterPro" id="IPR013525">
    <property type="entry name" value="ABC2_TM"/>
</dbReference>
<feature type="transmembrane region" description="Helical" evidence="11">
    <location>
        <begin position="1437"/>
        <end position="1460"/>
    </location>
</feature>
<dbReference type="PANTHER" id="PTHR48040:SF60">
    <property type="entry name" value="ABC TRANSPORTER DOMAIN-CONTAINING PROTEIN"/>
    <property type="match status" value="1"/>
</dbReference>
<keyword evidence="9 11" id="KW-0472">Membrane</keyword>
<protein>
    <submittedName>
        <fullName evidence="13">ABC transporter</fullName>
    </submittedName>
</protein>
<feature type="domain" description="ABC transporter" evidence="12">
    <location>
        <begin position="1022"/>
        <end position="1265"/>
    </location>
</feature>
<dbReference type="Pfam" id="PF00005">
    <property type="entry name" value="ABC_tran"/>
    <property type="match status" value="3"/>
</dbReference>
<reference evidence="13" key="1">
    <citation type="journal article" date="2021" name="BMC Genomics">
        <title>Genome-wide analysis of ATP-binding cassette transporter provides insight to genes related to bioactive metabolite transportation in Salvia miltiorrhiza.</title>
        <authorList>
            <person name="Yan L."/>
            <person name="Zhang J."/>
            <person name="Chen H."/>
            <person name="Luo H."/>
        </authorList>
    </citation>
    <scope>NUCLEOTIDE SEQUENCE</scope>
</reference>
<evidence type="ECO:0000256" key="1">
    <source>
        <dbReference type="ARBA" id="ARBA00004141"/>
    </source>
</evidence>
<feature type="transmembrane region" description="Helical" evidence="11">
    <location>
        <begin position="732"/>
        <end position="752"/>
    </location>
</feature>
<evidence type="ECO:0000256" key="2">
    <source>
        <dbReference type="ARBA" id="ARBA00006012"/>
    </source>
</evidence>
<evidence type="ECO:0000259" key="12">
    <source>
        <dbReference type="PROSITE" id="PS50893"/>
    </source>
</evidence>
<keyword evidence="8 11" id="KW-1133">Transmembrane helix</keyword>
<dbReference type="GO" id="GO:0016887">
    <property type="term" value="F:ATP hydrolysis activity"/>
    <property type="evidence" value="ECO:0007669"/>
    <property type="project" value="InterPro"/>
</dbReference>
<dbReference type="GO" id="GO:0009914">
    <property type="term" value="P:hormone transport"/>
    <property type="evidence" value="ECO:0007669"/>
    <property type="project" value="UniProtKB-ARBA"/>
</dbReference>
<dbReference type="InterPro" id="IPR013581">
    <property type="entry name" value="PDR_assoc"/>
</dbReference>
<feature type="transmembrane region" description="Helical" evidence="11">
    <location>
        <begin position="1583"/>
        <end position="1606"/>
    </location>
</feature>
<name>A0A8E6YGP7_SALMI</name>
<dbReference type="Pfam" id="PF01061">
    <property type="entry name" value="ABC2_membrane"/>
    <property type="match status" value="2"/>
</dbReference>
<feature type="transmembrane region" description="Helical" evidence="11">
    <location>
        <begin position="1356"/>
        <end position="1377"/>
    </location>
</feature>
<feature type="transmembrane region" description="Helical" evidence="11">
    <location>
        <begin position="772"/>
        <end position="805"/>
    </location>
</feature>
<feature type="region of interest" description="Disordered" evidence="10">
    <location>
        <begin position="964"/>
        <end position="993"/>
    </location>
</feature>
<dbReference type="FunFam" id="3.40.50.300:FF:000179">
    <property type="entry name" value="ABC transporter G family member 34"/>
    <property type="match status" value="2"/>
</dbReference>
<dbReference type="GO" id="GO:2000032">
    <property type="term" value="P:regulation of secondary shoot formation"/>
    <property type="evidence" value="ECO:0007669"/>
    <property type="project" value="UniProtKB-ARBA"/>
</dbReference>
<keyword evidence="5" id="KW-0677">Repeat</keyword>
<evidence type="ECO:0000256" key="6">
    <source>
        <dbReference type="ARBA" id="ARBA00022741"/>
    </source>
</evidence>
<organism evidence="13">
    <name type="scientific">Salvia miltiorrhiza</name>
    <name type="common">Chinese sage</name>
    <dbReference type="NCBI Taxonomy" id="226208"/>
    <lineage>
        <taxon>Eukaryota</taxon>
        <taxon>Viridiplantae</taxon>
        <taxon>Streptophyta</taxon>
        <taxon>Embryophyta</taxon>
        <taxon>Tracheophyta</taxon>
        <taxon>Spermatophyta</taxon>
        <taxon>Magnoliopsida</taxon>
        <taxon>eudicotyledons</taxon>
        <taxon>Gunneridae</taxon>
        <taxon>Pentapetalae</taxon>
        <taxon>asterids</taxon>
        <taxon>lamiids</taxon>
        <taxon>Lamiales</taxon>
        <taxon>Lamiaceae</taxon>
        <taxon>Nepetoideae</taxon>
        <taxon>Mentheae</taxon>
        <taxon>Salviinae</taxon>
        <taxon>Salvia</taxon>
        <taxon>Salvia incertae sedis</taxon>
    </lineage>
</organism>
<dbReference type="InterPro" id="IPR043926">
    <property type="entry name" value="ABCG_dom"/>
</dbReference>
<dbReference type="PANTHER" id="PTHR48040">
    <property type="entry name" value="PLEIOTROPIC DRUG RESISTANCE PROTEIN 1-LIKE ISOFORM X1"/>
    <property type="match status" value="1"/>
</dbReference>
<proteinExistence type="evidence at transcript level"/>
<evidence type="ECO:0000256" key="3">
    <source>
        <dbReference type="ARBA" id="ARBA00022448"/>
    </source>
</evidence>
<dbReference type="Pfam" id="PF19055">
    <property type="entry name" value="ABC2_membrane_7"/>
    <property type="match status" value="2"/>
</dbReference>
<comment type="subcellular location">
    <subcellularLocation>
        <location evidence="1">Membrane</location>
        <topology evidence="1">Multi-pass membrane protein</topology>
    </subcellularLocation>
</comment>
<dbReference type="EMBL" id="MW890226">
    <property type="protein sequence ID" value="QVT92348.1"/>
    <property type="molecule type" value="mRNA"/>
</dbReference>
<feature type="transmembrane region" description="Helical" evidence="11">
    <location>
        <begin position="928"/>
        <end position="955"/>
    </location>
</feature>
<sequence length="1614" mass="182397">MALALGGDDLARSVGSRSLKKVWQQEPDVFRGAGEREDEEEEELRWAALERLPTYDRISKGFLRKVLEDGTVKADEIDVKKLKGDERRYFMNRILDNVERDNERLLRGLRNRIDRVGLDLPKIEIRYEHLWVEGEVHVGSRALPTLINATLNAIESVLELVKLAPAKKRKIQILKDATGIIRPSRITLLLGPPGAGKTTFLLSLGGKLDRNLRQTGKITYCGHEFSEFVPQKTCAYISQHDLHHGEMTVRETLDFSARCLGVGPRYEALAELSRREKEAGIHPHTEVDAFMKGIAVSGQKSSLFTDYILKILGLDICSDTMVGDDMRRGISGGQKKRVTTGMLSCTSRRERFRYLKMPLESSDLPGAGKTTFLLSLGGKLDRNLRQTGKITYCGHEFSEFVPQKTCAYIANTIFIMGRMTVRETLDFSARCLGVGPRYEALAELSRREKEAGIHPHTEVDAFMKGIAVSGQKSSLFTDYILKILGLDICSDTMVGDDMRRGISGGQKKRVTTGEMLVGPAKVLFMDEISTGLDSSTAFQIVNHMSQIAHIIGLTMIISLLQPAPETYNLFDDVILLSEGYIVYQGPRESVTEFFEYMGFKCPARKGVADFLQEVTSKKDQEQYWYKKDQPYRYIPASEFAESFNSFKIGQKLAEDLQVPYDKSKVHRTALVKEKYGISHWELFRACFSKEWLLMRRNSFVYIFKTIQLTIMGFIAFTLFFRTTMPYGRLTDGGKYFGALFFSLMTMMFNGMAELSMTVSRLPVFFKQRDLLFYPAWAFCLPIWILRIPLAIVESCIWMILTYYTIGFAPSPGRFFRQFLTFFSIKQMALGLFRFIAAVGRTQVVANTLGTFSLLVIFVLGGFIVAKNDLEPWLKWAYYISPMSYGQNAVAINEFLATRWSSPNTDPQYTQPTVGKVLLQSRGFYTEDYWFWICVSALLGFSVLYNLFFIAALTFLSPSGDSNNLTLDDNDDSKKDSSKGVDKDVQKTTPDGIVGTVDHTSKKGMLLPFQPLSLTFNHTNYYVDLPAEMKAQGVEGDRLQLLRDVSGAFRPGVLTALVGASGAGKTTLMDVLAGRKTGGYIEGSISISGYPKNQDTFARISGYCEQNDIHSPNVTVFESVLYSAWLRLPQEVKKDTGKMFVEEVMELVELNPIRDSLVGLPGVSGLSTEQRKRLTIAVELVANPSIIFMDEPTSGLDARAAAIVMRTVRNTVDTGRTVVCTIHQPSIDIFESFDELILMKRGGRIVYGGPLGRHSHKLIEYFEAIPGVPKIEDGYNPATWMLDISTTAAESELGVDFADIYAESSLYQRNQELIKELSTPPPDSKDLYFPRKYSQPFLEQCKACFWKQYWSYWRNPLYNAVRFLMAIVIGLIFGLIFWNKGQKIENQQDLQNLLGAIYSAVLFLGASNMGSVQGVVSIERTVFYRERAAGMYSPLPYAVAQVAIEMIYVAIQTAAYILLLYSMIGFKWDVGRFLWFYYFIFMCFVYFTLYGMMFIALTPGLQVASIASSFFLSFWNLFSGFLLPRTQIPIWWRWYYWGSPVAWTIYGLVASQFGEMESGIEVPGVGFRTVKAYLKQNLGFEHDFLPVVAVMHLVIVLTFALTFAFGIKCINFQRR</sequence>
<dbReference type="Pfam" id="PF14510">
    <property type="entry name" value="ABC_trans_N"/>
    <property type="match status" value="1"/>
</dbReference>
<gene>
    <name evidence="13" type="primary">ABCG42</name>
</gene>
<dbReference type="GO" id="GO:0005524">
    <property type="term" value="F:ATP binding"/>
    <property type="evidence" value="ECO:0007669"/>
    <property type="project" value="UniProtKB-KW"/>
</dbReference>
<dbReference type="SMART" id="SM00382">
    <property type="entry name" value="AAA"/>
    <property type="match status" value="2"/>
</dbReference>
<evidence type="ECO:0000313" key="13">
    <source>
        <dbReference type="EMBL" id="QVT92348.1"/>
    </source>
</evidence>
<dbReference type="GO" id="GO:0005886">
    <property type="term" value="C:plasma membrane"/>
    <property type="evidence" value="ECO:0007669"/>
    <property type="project" value="UniProtKB-ARBA"/>
</dbReference>
<evidence type="ECO:0000256" key="11">
    <source>
        <dbReference type="SAM" id="Phobius"/>
    </source>
</evidence>
<dbReference type="PROSITE" id="PS50893">
    <property type="entry name" value="ABC_TRANSPORTER_2"/>
    <property type="match status" value="2"/>
</dbReference>
<evidence type="ECO:0000256" key="5">
    <source>
        <dbReference type="ARBA" id="ARBA00022737"/>
    </source>
</evidence>